<accession>A0A849CR14</accession>
<dbReference type="EMBL" id="PPVL01000014">
    <property type="protein sequence ID" value="NNI79984.1"/>
    <property type="molecule type" value="Genomic_DNA"/>
</dbReference>
<gene>
    <name evidence="2" type="ORF">C2800_11255</name>
    <name evidence="1" type="ORF">NQF69_11280</name>
</gene>
<reference evidence="1" key="2">
    <citation type="submission" date="2022-07" db="EMBL/GenBank/DDBJ databases">
        <title>Sequence of Pasteurella multocoda 17BRD-035.</title>
        <authorList>
            <person name="Roy Chowdhury P."/>
            <person name="Alhamami T."/>
            <person name="Trott D.J."/>
            <person name="Djordvevic S.P."/>
        </authorList>
    </citation>
    <scope>NUCLEOTIDE SEQUENCE</scope>
    <source>
        <strain evidence="1">17BRD-035</strain>
    </source>
</reference>
<comment type="caution">
    <text evidence="2">The sequence shown here is derived from an EMBL/GenBank/DDBJ whole genome shotgun (WGS) entry which is preliminary data.</text>
</comment>
<evidence type="ECO:0000313" key="3">
    <source>
        <dbReference type="Proteomes" id="UP000540079"/>
    </source>
</evidence>
<proteinExistence type="predicted"/>
<name>A0A849CR14_PASMD</name>
<dbReference type="Proteomes" id="UP001182304">
    <property type="component" value="Unassembled WGS sequence"/>
</dbReference>
<protein>
    <submittedName>
        <fullName evidence="1">Phage tail protein</fullName>
    </submittedName>
</protein>
<evidence type="ECO:0000313" key="1">
    <source>
        <dbReference type="EMBL" id="MDT3453344.1"/>
    </source>
</evidence>
<sequence>MERFNFNVEMNYDVQHEPLVNQVQFGDNYSQRTSKGINSDLCKYSNLRIICDADVKHQIDTFLKSHGGHKSFLWRSKTENRDVKVFCPSWSYRENGAVFEFTLNFIETL</sequence>
<reference evidence="2 3" key="1">
    <citation type="journal article" date="2018" name="Front. Microbiol.">
        <title>Genetic and Phylogenetic Characteristics of Pasteurella multocida Isolates From Different Host Species.</title>
        <authorList>
            <person name="Peng Z."/>
            <person name="Liang W."/>
            <person name="Wang F."/>
            <person name="Xu Z."/>
            <person name="Xie Z."/>
            <person name="Lian Z."/>
            <person name="Hua L."/>
            <person name="Zhou R."/>
            <person name="Chen H."/>
            <person name="Wu B."/>
        </authorList>
    </citation>
    <scope>NUCLEOTIDE SEQUENCE [LARGE SCALE GENOMIC DNA]</scope>
    <source>
        <strain evidence="2 3">HNA06</strain>
    </source>
</reference>
<organism evidence="2 3">
    <name type="scientific">Pasteurella multocida</name>
    <dbReference type="NCBI Taxonomy" id="747"/>
    <lineage>
        <taxon>Bacteria</taxon>
        <taxon>Pseudomonadati</taxon>
        <taxon>Pseudomonadota</taxon>
        <taxon>Gammaproteobacteria</taxon>
        <taxon>Pasteurellales</taxon>
        <taxon>Pasteurellaceae</taxon>
        <taxon>Pasteurella</taxon>
    </lineage>
</organism>
<evidence type="ECO:0000313" key="2">
    <source>
        <dbReference type="EMBL" id="NNI79984.1"/>
    </source>
</evidence>
<dbReference type="RefSeq" id="WP_014390756.1">
    <property type="nucleotide sequence ID" value="NZ_CP014618.1"/>
</dbReference>
<dbReference type="EMBL" id="JANIEN010000020">
    <property type="protein sequence ID" value="MDT3453344.1"/>
    <property type="molecule type" value="Genomic_DNA"/>
</dbReference>
<dbReference type="InterPro" id="IPR010265">
    <property type="entry name" value="Phage_lambda_TipM"/>
</dbReference>
<dbReference type="Proteomes" id="UP000540079">
    <property type="component" value="Unassembled WGS sequence"/>
</dbReference>
<dbReference type="Pfam" id="PF05939">
    <property type="entry name" value="Phage_min_tail"/>
    <property type="match status" value="1"/>
</dbReference>
<dbReference type="AlphaFoldDB" id="A0A849CR14"/>